<evidence type="ECO:0000313" key="2">
    <source>
        <dbReference type="Proteomes" id="UP001595792"/>
    </source>
</evidence>
<name>A0ABV8NKW7_9SPHI</name>
<protein>
    <submittedName>
        <fullName evidence="1">Uncharacterized protein</fullName>
    </submittedName>
</protein>
<accession>A0ABV8NKW7</accession>
<dbReference type="Gene3D" id="1.25.40.10">
    <property type="entry name" value="Tetratricopeptide repeat domain"/>
    <property type="match status" value="1"/>
</dbReference>
<gene>
    <name evidence="1" type="ORF">ACFOUY_09150</name>
</gene>
<dbReference type="Proteomes" id="UP001595792">
    <property type="component" value="Unassembled WGS sequence"/>
</dbReference>
<reference evidence="2" key="1">
    <citation type="journal article" date="2019" name="Int. J. Syst. Evol. Microbiol.">
        <title>The Global Catalogue of Microorganisms (GCM) 10K type strain sequencing project: providing services to taxonomists for standard genome sequencing and annotation.</title>
        <authorList>
            <consortium name="The Broad Institute Genomics Platform"/>
            <consortium name="The Broad Institute Genome Sequencing Center for Infectious Disease"/>
            <person name="Wu L."/>
            <person name="Ma J."/>
        </authorList>
    </citation>
    <scope>NUCLEOTIDE SEQUENCE [LARGE SCALE GENOMIC DNA]</scope>
    <source>
        <strain evidence="2">CCM 8689</strain>
    </source>
</reference>
<organism evidence="1 2">
    <name type="scientific">Pedobacter jamesrossensis</name>
    <dbReference type="NCBI Taxonomy" id="1908238"/>
    <lineage>
        <taxon>Bacteria</taxon>
        <taxon>Pseudomonadati</taxon>
        <taxon>Bacteroidota</taxon>
        <taxon>Sphingobacteriia</taxon>
        <taxon>Sphingobacteriales</taxon>
        <taxon>Sphingobacteriaceae</taxon>
        <taxon>Pedobacter</taxon>
    </lineage>
</organism>
<dbReference type="SUPFAM" id="SSF48452">
    <property type="entry name" value="TPR-like"/>
    <property type="match status" value="1"/>
</dbReference>
<evidence type="ECO:0000313" key="1">
    <source>
        <dbReference type="EMBL" id="MFC4196862.1"/>
    </source>
</evidence>
<dbReference type="RefSeq" id="WP_378960202.1">
    <property type="nucleotide sequence ID" value="NZ_JBHRXC010000001.1"/>
</dbReference>
<dbReference type="InterPro" id="IPR011990">
    <property type="entry name" value="TPR-like_helical_dom_sf"/>
</dbReference>
<proteinExistence type="predicted"/>
<keyword evidence="2" id="KW-1185">Reference proteome</keyword>
<dbReference type="EMBL" id="JBHSBY010000074">
    <property type="protein sequence ID" value="MFC4196862.1"/>
    <property type="molecule type" value="Genomic_DNA"/>
</dbReference>
<comment type="caution">
    <text evidence="1">The sequence shown here is derived from an EMBL/GenBank/DDBJ whole genome shotgun (WGS) entry which is preliminary data.</text>
</comment>
<sequence length="492" mass="58102">MINYFLENKIFLSKNSTEKIFILKEISAGISKGNICHRVAKENILKHISNYPESYREIIYSGILIEEKRFTTTIPTEIIRFLNDDIYTYFLFLQLTEKFKFKPDSAFFEEILASYLDQPDLRRNMLNWSIRFCVNRNEIKALKNIFLLPFSNTEKNQAFDFICDVALFELRKTNSNFNAQTIDMHFIDLMVLGRTMSKNYKETIKKISEKVFNEDIQIMLNVIESNITLIDMDKVGLNESMQLLKRHGKRLNELFPISPYDFILFFSNILQNKPNNSKTLKEKITKICEEINQSGTYKNEELTSAQIISYRLILIVLFTNKDFEEYHKFLSAILKKYPRIFYLRSSVFPPFLLIILTQVYIKLDQYKKAQRIIQYLGKAIDNEQIYYSPYIKAAYVLAKANFLNYTGNYPNALSEISNGLEISRDNCFYTMEITFRLMKIDALKHNNDIENINEAIKQLLNFLTMHKLTMPSFTNLNKDDFDHTFNILKTYK</sequence>